<feature type="region of interest" description="Disordered" evidence="2">
    <location>
        <begin position="462"/>
        <end position="482"/>
    </location>
</feature>
<protein>
    <recommendedName>
        <fullName evidence="5">BZIP domain-containing protein</fullName>
    </recommendedName>
</protein>
<feature type="region of interest" description="Disordered" evidence="2">
    <location>
        <begin position="124"/>
        <end position="158"/>
    </location>
</feature>
<evidence type="ECO:0000313" key="4">
    <source>
        <dbReference type="Proteomes" id="UP000019132"/>
    </source>
</evidence>
<feature type="region of interest" description="Disordered" evidence="2">
    <location>
        <begin position="1"/>
        <end position="36"/>
    </location>
</feature>
<feature type="compositionally biased region" description="Acidic residues" evidence="2">
    <location>
        <begin position="148"/>
        <end position="158"/>
    </location>
</feature>
<dbReference type="AlphaFoldDB" id="K3WXC5"/>
<evidence type="ECO:0000256" key="1">
    <source>
        <dbReference type="SAM" id="Coils"/>
    </source>
</evidence>
<evidence type="ECO:0000256" key="2">
    <source>
        <dbReference type="SAM" id="MobiDB-lite"/>
    </source>
</evidence>
<evidence type="ECO:0000313" key="3">
    <source>
        <dbReference type="EnsemblProtists" id="PYU1_T009623"/>
    </source>
</evidence>
<dbReference type="HOGENOM" id="CLU_481928_0_0_1"/>
<dbReference type="EnsemblProtists" id="PYU1_T009623">
    <property type="protein sequence ID" value="PYU1_T009623"/>
    <property type="gene ID" value="PYU1_G009605"/>
</dbReference>
<accession>K3WXC5</accession>
<feature type="compositionally biased region" description="Polar residues" evidence="2">
    <location>
        <begin position="135"/>
        <end position="145"/>
    </location>
</feature>
<dbReference type="InParanoid" id="K3WXC5"/>
<keyword evidence="4" id="KW-1185">Reference proteome</keyword>
<reference evidence="4" key="2">
    <citation type="submission" date="2010-04" db="EMBL/GenBank/DDBJ databases">
        <authorList>
            <person name="Buell R."/>
            <person name="Hamilton J."/>
            <person name="Hostetler J."/>
        </authorList>
    </citation>
    <scope>NUCLEOTIDE SEQUENCE [LARGE SCALE GENOMIC DNA]</scope>
    <source>
        <strain evidence="4">DAOM:BR144</strain>
    </source>
</reference>
<evidence type="ECO:0008006" key="5">
    <source>
        <dbReference type="Google" id="ProtNLM"/>
    </source>
</evidence>
<dbReference type="EMBL" id="GL376615">
    <property type="status" value="NOT_ANNOTATED_CDS"/>
    <property type="molecule type" value="Genomic_DNA"/>
</dbReference>
<proteinExistence type="predicted"/>
<feature type="coiled-coil region" evidence="1">
    <location>
        <begin position="168"/>
        <end position="290"/>
    </location>
</feature>
<dbReference type="Proteomes" id="UP000019132">
    <property type="component" value="Unassembled WGS sequence"/>
</dbReference>
<dbReference type="VEuPathDB" id="FungiDB:PYU1_G009605"/>
<name>K3WXC5_GLOUD</name>
<reference evidence="3" key="3">
    <citation type="submission" date="2015-02" db="UniProtKB">
        <authorList>
            <consortium name="EnsemblProtists"/>
        </authorList>
    </citation>
    <scope>IDENTIFICATION</scope>
    <source>
        <strain evidence="3">DAOM BR144</strain>
    </source>
</reference>
<reference evidence="4" key="1">
    <citation type="journal article" date="2010" name="Genome Biol.">
        <title>Genome sequence of the necrotrophic plant pathogen Pythium ultimum reveals original pathogenicity mechanisms and effector repertoire.</title>
        <authorList>
            <person name="Levesque C.A."/>
            <person name="Brouwer H."/>
            <person name="Cano L."/>
            <person name="Hamilton J.P."/>
            <person name="Holt C."/>
            <person name="Huitema E."/>
            <person name="Raffaele S."/>
            <person name="Robideau G.P."/>
            <person name="Thines M."/>
            <person name="Win J."/>
            <person name="Zerillo M.M."/>
            <person name="Beakes G.W."/>
            <person name="Boore J.L."/>
            <person name="Busam D."/>
            <person name="Dumas B."/>
            <person name="Ferriera S."/>
            <person name="Fuerstenberg S.I."/>
            <person name="Gachon C.M."/>
            <person name="Gaulin E."/>
            <person name="Govers F."/>
            <person name="Grenville-Briggs L."/>
            <person name="Horner N."/>
            <person name="Hostetler J."/>
            <person name="Jiang R.H."/>
            <person name="Johnson J."/>
            <person name="Krajaejun T."/>
            <person name="Lin H."/>
            <person name="Meijer H.J."/>
            <person name="Moore B."/>
            <person name="Morris P."/>
            <person name="Phuntmart V."/>
            <person name="Puiu D."/>
            <person name="Shetty J."/>
            <person name="Stajich J.E."/>
            <person name="Tripathy S."/>
            <person name="Wawra S."/>
            <person name="van West P."/>
            <person name="Whitty B.R."/>
            <person name="Coutinho P.M."/>
            <person name="Henrissat B."/>
            <person name="Martin F."/>
            <person name="Thomas P.D."/>
            <person name="Tyler B.M."/>
            <person name="De Vries R.P."/>
            <person name="Kamoun S."/>
            <person name="Yandell M."/>
            <person name="Tisserat N."/>
            <person name="Buell C.R."/>
        </authorList>
    </citation>
    <scope>NUCLEOTIDE SEQUENCE</scope>
    <source>
        <strain evidence="4">DAOM:BR144</strain>
    </source>
</reference>
<organism evidence="3 4">
    <name type="scientific">Globisporangium ultimum (strain ATCC 200006 / CBS 805.95 / DAOM BR144)</name>
    <name type="common">Pythium ultimum</name>
    <dbReference type="NCBI Taxonomy" id="431595"/>
    <lineage>
        <taxon>Eukaryota</taxon>
        <taxon>Sar</taxon>
        <taxon>Stramenopiles</taxon>
        <taxon>Oomycota</taxon>
        <taxon>Peronosporomycetes</taxon>
        <taxon>Pythiales</taxon>
        <taxon>Pythiaceae</taxon>
        <taxon>Globisporangium</taxon>
    </lineage>
</organism>
<keyword evidence="1" id="KW-0175">Coiled coil</keyword>
<dbReference type="CDD" id="cd14686">
    <property type="entry name" value="bZIP"/>
    <property type="match status" value="1"/>
</dbReference>
<sequence>MSAWGLHQQQQQQQLHGRVDGAVELQPTPEPLYPQYSDEVPAAQQFGAVYGFAYEPQPPLSPQGDDQAAFFPLDEPVVANKYDVLGTAPPLELMDLTEAPYGNRMDPLLIRTEPFSLEPESYAVVTPPSGDGSPVSFSASMATPRTSEDDDHGDDDDDAVADKKALLLQQRRKRNREAMQRARRKEKELLTSLRTTLRELDAQYKALTKWEVQATSPQQAAECQRLQKQLAAVIQRRRELEAENAVVIHALDDQKRRLRDLERVLAECRLEDAQNDFAAAAEKLALLEAQEAQYSSQGTKADWTTSNYEYGFVPLSNEEVNALLSTFCNNLQTAKEHALVAPSHEPFFDVLGWQSHRHIDADNQMHFEFIKCFHHLSTREMAERAWSDGVDLEQYSGKRKSPNPNIRCMEFLQQVNERVRIIVREMKHPVENTIFRTHYALFMLETREGYLLGIQSINPSTEQQEQLKQQRQEQDQQQPSEATESVVWADVCIYIEFVRRPHAFAGTNVSDDGIEGFRQDDCEVHWRGRTNYKTPKHAAENALSFLMGILKWENQIAGPRFHLTAS</sequence>